<evidence type="ECO:0000256" key="4">
    <source>
        <dbReference type="PROSITE-ProRule" id="PRU00335"/>
    </source>
</evidence>
<evidence type="ECO:0000313" key="7">
    <source>
        <dbReference type="EMBL" id="SUE16640.1"/>
    </source>
</evidence>
<dbReference type="AlphaFoldDB" id="A0A379M2W1"/>
<protein>
    <submittedName>
        <fullName evidence="7">TetR family transcriptional regulator</fullName>
    </submittedName>
</protein>
<feature type="region of interest" description="Disordered" evidence="5">
    <location>
        <begin position="1"/>
        <end position="20"/>
    </location>
</feature>
<keyword evidence="3" id="KW-0804">Transcription</keyword>
<evidence type="ECO:0000259" key="6">
    <source>
        <dbReference type="PROSITE" id="PS50977"/>
    </source>
</evidence>
<dbReference type="InterPro" id="IPR050109">
    <property type="entry name" value="HTH-type_TetR-like_transc_reg"/>
</dbReference>
<dbReference type="Pfam" id="PF21351">
    <property type="entry name" value="TetR_C_41"/>
    <property type="match status" value="1"/>
</dbReference>
<name>A0A379M2W1_9NOCA</name>
<keyword evidence="2 4" id="KW-0238">DNA-binding</keyword>
<sequence>MGVAVSAGENEMSVKQGNTGRVRDAARTRTALLDAALEVFLRDGYAAAATEEIVSVAGVTRGALYHHFADKRDLFRGVIERIQKETEGSLAPAEPIEDAWEGFTSAVLASLDAVYDQATRRLLLIEAPAVLGWTEVRETHRHSSLKSIERTLVTVDPDVYEMSSTRTSVLAHLLIAAVEEAMLCLAHSDDPVRDRPAVEGELLRLLEAARGPAHAEESTPR</sequence>
<keyword evidence="8" id="KW-1185">Reference proteome</keyword>
<dbReference type="PRINTS" id="PR00455">
    <property type="entry name" value="HTHTETR"/>
</dbReference>
<dbReference type="SUPFAM" id="SSF46689">
    <property type="entry name" value="Homeodomain-like"/>
    <property type="match status" value="1"/>
</dbReference>
<evidence type="ECO:0000256" key="1">
    <source>
        <dbReference type="ARBA" id="ARBA00023015"/>
    </source>
</evidence>
<evidence type="ECO:0000256" key="2">
    <source>
        <dbReference type="ARBA" id="ARBA00023125"/>
    </source>
</evidence>
<dbReference type="GO" id="GO:0003700">
    <property type="term" value="F:DNA-binding transcription factor activity"/>
    <property type="evidence" value="ECO:0007669"/>
    <property type="project" value="TreeGrafter"/>
</dbReference>
<dbReference type="InterPro" id="IPR049484">
    <property type="entry name" value="Rv0078-like_C"/>
</dbReference>
<dbReference type="PROSITE" id="PS50977">
    <property type="entry name" value="HTH_TETR_2"/>
    <property type="match status" value="1"/>
</dbReference>
<dbReference type="GO" id="GO:0000976">
    <property type="term" value="F:transcription cis-regulatory region binding"/>
    <property type="evidence" value="ECO:0007669"/>
    <property type="project" value="TreeGrafter"/>
</dbReference>
<dbReference type="Pfam" id="PF00440">
    <property type="entry name" value="TetR_N"/>
    <property type="match status" value="1"/>
</dbReference>
<evidence type="ECO:0000256" key="3">
    <source>
        <dbReference type="ARBA" id="ARBA00023163"/>
    </source>
</evidence>
<dbReference type="InterPro" id="IPR009057">
    <property type="entry name" value="Homeodomain-like_sf"/>
</dbReference>
<feature type="DNA-binding region" description="H-T-H motif" evidence="4">
    <location>
        <begin position="49"/>
        <end position="68"/>
    </location>
</feature>
<dbReference type="InterPro" id="IPR001647">
    <property type="entry name" value="HTH_TetR"/>
</dbReference>
<dbReference type="PANTHER" id="PTHR30055:SF234">
    <property type="entry name" value="HTH-TYPE TRANSCRIPTIONAL REGULATOR BETI"/>
    <property type="match status" value="1"/>
</dbReference>
<evidence type="ECO:0000313" key="8">
    <source>
        <dbReference type="Proteomes" id="UP000254569"/>
    </source>
</evidence>
<dbReference type="PANTHER" id="PTHR30055">
    <property type="entry name" value="HTH-TYPE TRANSCRIPTIONAL REGULATOR RUTR"/>
    <property type="match status" value="1"/>
</dbReference>
<organism evidence="7 8">
    <name type="scientific">Rhodococcus gordoniae</name>
    <dbReference type="NCBI Taxonomy" id="223392"/>
    <lineage>
        <taxon>Bacteria</taxon>
        <taxon>Bacillati</taxon>
        <taxon>Actinomycetota</taxon>
        <taxon>Actinomycetes</taxon>
        <taxon>Mycobacteriales</taxon>
        <taxon>Nocardiaceae</taxon>
        <taxon>Rhodococcus</taxon>
    </lineage>
</organism>
<dbReference type="Gene3D" id="1.10.357.10">
    <property type="entry name" value="Tetracycline Repressor, domain 2"/>
    <property type="match status" value="1"/>
</dbReference>
<accession>A0A379M2W1</accession>
<feature type="domain" description="HTH tetR-type" evidence="6">
    <location>
        <begin position="26"/>
        <end position="86"/>
    </location>
</feature>
<reference evidence="7 8" key="1">
    <citation type="submission" date="2018-06" db="EMBL/GenBank/DDBJ databases">
        <authorList>
            <consortium name="Pathogen Informatics"/>
            <person name="Doyle S."/>
        </authorList>
    </citation>
    <scope>NUCLEOTIDE SEQUENCE [LARGE SCALE GENOMIC DNA]</scope>
    <source>
        <strain evidence="7 8">NCTC13296</strain>
    </source>
</reference>
<dbReference type="EMBL" id="UGVI01000001">
    <property type="protein sequence ID" value="SUE16640.1"/>
    <property type="molecule type" value="Genomic_DNA"/>
</dbReference>
<evidence type="ECO:0000256" key="5">
    <source>
        <dbReference type="SAM" id="MobiDB-lite"/>
    </source>
</evidence>
<gene>
    <name evidence="7" type="primary">ttgW_2</name>
    <name evidence="7" type="ORF">NCTC13296_03527</name>
</gene>
<proteinExistence type="predicted"/>
<keyword evidence="1" id="KW-0805">Transcription regulation</keyword>
<dbReference type="Proteomes" id="UP000254569">
    <property type="component" value="Unassembled WGS sequence"/>
</dbReference>